<protein>
    <submittedName>
        <fullName evidence="1">MtDNA inheritance, partitioning of the mitochondrial organelle</fullName>
    </submittedName>
</protein>
<dbReference type="Proteomes" id="UP001465976">
    <property type="component" value="Unassembled WGS sequence"/>
</dbReference>
<evidence type="ECO:0000313" key="2">
    <source>
        <dbReference type="Proteomes" id="UP001465976"/>
    </source>
</evidence>
<keyword evidence="2" id="KW-1185">Reference proteome</keyword>
<reference evidence="1 2" key="1">
    <citation type="submission" date="2024-02" db="EMBL/GenBank/DDBJ databases">
        <title>A draft genome for the cacao thread blight pathogen Marasmius crinis-equi.</title>
        <authorList>
            <person name="Cohen S.P."/>
            <person name="Baruah I.K."/>
            <person name="Amoako-Attah I."/>
            <person name="Bukari Y."/>
            <person name="Meinhardt L.W."/>
            <person name="Bailey B.A."/>
        </authorList>
    </citation>
    <scope>NUCLEOTIDE SEQUENCE [LARGE SCALE GENOMIC DNA]</scope>
    <source>
        <strain evidence="1 2">GH-76</strain>
    </source>
</reference>
<proteinExistence type="predicted"/>
<dbReference type="EMBL" id="JBAHYK010000918">
    <property type="protein sequence ID" value="KAL0570525.1"/>
    <property type="molecule type" value="Genomic_DNA"/>
</dbReference>
<organism evidence="1 2">
    <name type="scientific">Marasmius crinis-equi</name>
    <dbReference type="NCBI Taxonomy" id="585013"/>
    <lineage>
        <taxon>Eukaryota</taxon>
        <taxon>Fungi</taxon>
        <taxon>Dikarya</taxon>
        <taxon>Basidiomycota</taxon>
        <taxon>Agaricomycotina</taxon>
        <taxon>Agaricomycetes</taxon>
        <taxon>Agaricomycetidae</taxon>
        <taxon>Agaricales</taxon>
        <taxon>Marasmiineae</taxon>
        <taxon>Marasmiaceae</taxon>
        <taxon>Marasmius</taxon>
    </lineage>
</organism>
<gene>
    <name evidence="1" type="primary">DML1</name>
    <name evidence="1" type="ORF">V5O48_011434</name>
</gene>
<sequence>MSSANSPLPPLPLPSSFPSIFTDHTILDHDARRRVNGVNSNVGIFSSLSVTPEMGTLFADYARFVSKCIEQRRGSTLIRGIVDDMDELKQLVNDLWTIHDGYADSELEDSSAGDMLDEDED</sequence>
<accession>A0ABR3F5L0</accession>
<evidence type="ECO:0000313" key="1">
    <source>
        <dbReference type="EMBL" id="KAL0570525.1"/>
    </source>
</evidence>
<comment type="caution">
    <text evidence="1">The sequence shown here is derived from an EMBL/GenBank/DDBJ whole genome shotgun (WGS) entry which is preliminary data.</text>
</comment>
<name>A0ABR3F5L0_9AGAR</name>